<dbReference type="Gene3D" id="3.40.50.10140">
    <property type="entry name" value="Toll/interleukin-1 receptor homology (TIR) domain"/>
    <property type="match status" value="1"/>
</dbReference>
<sequence>MPQTKEHKPFQTSGTSLKVFISYRTKDPDLSLAQEFYQALKAAGHDVFLAGASIRLGEDWSERIDQELEQCDYFLLLLSRQSATSEMVTEEVRRAKQLQDTRPERKPLLLPIRVNFPLSSPLNYDLRGYLQRIQQREWQAPADTPVLLQEVLSLLAGERIPEPPDSEAGETPPPPDDFDHPPLPVAEPELPEGQVKLVSPFYMERPPIERKCYDEILTPGALIRIKAPRQMGKTSLMARVLQQAGAQGYQTVPLSFQLADGSIFADLKDFLQWFCASVSWKLGLPERLEGNWSRILGAKVNCTNYFEQHILSEITSPLALGLDEVDLVFQHPEIAADFFGLLRAWHEDAKDKDLWKKLRLVVVHSTEVYIPMNINQSPFNVGLSIELPELKPEAVQELAQRHELRWHLAQVEQLMQMVGGHPYLVRVALYRSTPRKTNY</sequence>
<dbReference type="Gene3D" id="3.40.50.300">
    <property type="entry name" value="P-loop containing nucleotide triphosphate hydrolases"/>
    <property type="match status" value="1"/>
</dbReference>
<evidence type="ECO:0000313" key="4">
    <source>
        <dbReference type="Proteomes" id="UP000239576"/>
    </source>
</evidence>
<protein>
    <submittedName>
        <fullName evidence="3">Molecular chaperone Tir</fullName>
    </submittedName>
</protein>
<gene>
    <name evidence="3" type="ORF">C7B82_05810</name>
</gene>
<evidence type="ECO:0000313" key="3">
    <source>
        <dbReference type="EMBL" id="PSB32332.1"/>
    </source>
</evidence>
<comment type="caution">
    <text evidence="3">The sequence shown here is derived from an EMBL/GenBank/DDBJ whole genome shotgun (WGS) entry which is preliminary data.</text>
</comment>
<feature type="domain" description="TIR" evidence="2">
    <location>
        <begin position="15"/>
        <end position="145"/>
    </location>
</feature>
<dbReference type="Proteomes" id="UP000239576">
    <property type="component" value="Unassembled WGS sequence"/>
</dbReference>
<dbReference type="EMBL" id="PVWK01000028">
    <property type="protein sequence ID" value="PSB32332.1"/>
    <property type="molecule type" value="Genomic_DNA"/>
</dbReference>
<accession>A0A2T1EHU1</accession>
<feature type="region of interest" description="Disordered" evidence="1">
    <location>
        <begin position="159"/>
        <end position="189"/>
    </location>
</feature>
<organism evidence="3 4">
    <name type="scientific">Stenomitos frigidus ULC18</name>
    <dbReference type="NCBI Taxonomy" id="2107698"/>
    <lineage>
        <taxon>Bacteria</taxon>
        <taxon>Bacillati</taxon>
        <taxon>Cyanobacteriota</taxon>
        <taxon>Cyanophyceae</taxon>
        <taxon>Leptolyngbyales</taxon>
        <taxon>Leptolyngbyaceae</taxon>
        <taxon>Stenomitos</taxon>
    </lineage>
</organism>
<dbReference type="SUPFAM" id="SSF52540">
    <property type="entry name" value="P-loop containing nucleoside triphosphate hydrolases"/>
    <property type="match status" value="1"/>
</dbReference>
<name>A0A2T1EHU1_9CYAN</name>
<dbReference type="InterPro" id="IPR027417">
    <property type="entry name" value="P-loop_NTPase"/>
</dbReference>
<keyword evidence="4" id="KW-1185">Reference proteome</keyword>
<dbReference type="InterPro" id="IPR000157">
    <property type="entry name" value="TIR_dom"/>
</dbReference>
<dbReference type="SMART" id="SM00255">
    <property type="entry name" value="TIR"/>
    <property type="match status" value="1"/>
</dbReference>
<evidence type="ECO:0000256" key="1">
    <source>
        <dbReference type="SAM" id="MobiDB-lite"/>
    </source>
</evidence>
<feature type="compositionally biased region" description="Pro residues" evidence="1">
    <location>
        <begin position="171"/>
        <end position="185"/>
    </location>
</feature>
<dbReference type="PROSITE" id="PS50104">
    <property type="entry name" value="TIR"/>
    <property type="match status" value="1"/>
</dbReference>
<dbReference type="GO" id="GO:0007165">
    <property type="term" value="P:signal transduction"/>
    <property type="evidence" value="ECO:0007669"/>
    <property type="project" value="InterPro"/>
</dbReference>
<evidence type="ECO:0000259" key="2">
    <source>
        <dbReference type="PROSITE" id="PS50104"/>
    </source>
</evidence>
<dbReference type="OrthoDB" id="5522963at2"/>
<dbReference type="SUPFAM" id="SSF52200">
    <property type="entry name" value="Toll/Interleukin receptor TIR domain"/>
    <property type="match status" value="1"/>
</dbReference>
<dbReference type="AlphaFoldDB" id="A0A2T1EHU1"/>
<dbReference type="Pfam" id="PF14516">
    <property type="entry name" value="AAA_35"/>
    <property type="match status" value="1"/>
</dbReference>
<dbReference type="InterPro" id="IPR035897">
    <property type="entry name" value="Toll_tir_struct_dom_sf"/>
</dbReference>
<dbReference type="Pfam" id="PF13676">
    <property type="entry name" value="TIR_2"/>
    <property type="match status" value="1"/>
</dbReference>
<reference evidence="3 4" key="2">
    <citation type="submission" date="2018-03" db="EMBL/GenBank/DDBJ databases">
        <title>The ancient ancestry and fast evolution of plastids.</title>
        <authorList>
            <person name="Moore K.R."/>
            <person name="Magnabosco C."/>
            <person name="Momper L."/>
            <person name="Gold D.A."/>
            <person name="Bosak T."/>
            <person name="Fournier G.P."/>
        </authorList>
    </citation>
    <scope>NUCLEOTIDE SEQUENCE [LARGE SCALE GENOMIC DNA]</scope>
    <source>
        <strain evidence="3 4">ULC18</strain>
    </source>
</reference>
<proteinExistence type="predicted"/>
<reference evidence="4" key="1">
    <citation type="submission" date="2018-02" db="EMBL/GenBank/DDBJ databases">
        <authorList>
            <person name="Moore K."/>
            <person name="Momper L."/>
        </authorList>
    </citation>
    <scope>NUCLEOTIDE SEQUENCE [LARGE SCALE GENOMIC DNA]</scope>
    <source>
        <strain evidence="4">ULC18</strain>
    </source>
</reference>